<name>H2XST7_CIOIN</name>
<reference evidence="1" key="2">
    <citation type="submission" date="2025-08" db="UniProtKB">
        <authorList>
            <consortium name="Ensembl"/>
        </authorList>
    </citation>
    <scope>IDENTIFICATION</scope>
</reference>
<sequence>MVLWFVATAVLMYRGRQRHKRQHAELELRQYMDYMSDKDKAEFIARLNSQNDENE</sequence>
<protein>
    <submittedName>
        <fullName evidence="1">Uncharacterized protein</fullName>
    </submittedName>
</protein>
<keyword evidence="2" id="KW-1185">Reference proteome</keyword>
<dbReference type="AlphaFoldDB" id="H2XST7"/>
<reference evidence="1" key="3">
    <citation type="submission" date="2025-09" db="UniProtKB">
        <authorList>
            <consortium name="Ensembl"/>
        </authorList>
    </citation>
    <scope>IDENTIFICATION</scope>
</reference>
<organism evidence="1 2">
    <name type="scientific">Ciona intestinalis</name>
    <name type="common">Transparent sea squirt</name>
    <name type="synonym">Ascidia intestinalis</name>
    <dbReference type="NCBI Taxonomy" id="7719"/>
    <lineage>
        <taxon>Eukaryota</taxon>
        <taxon>Metazoa</taxon>
        <taxon>Chordata</taxon>
        <taxon>Tunicata</taxon>
        <taxon>Ascidiacea</taxon>
        <taxon>Phlebobranchia</taxon>
        <taxon>Cionidae</taxon>
        <taxon>Ciona</taxon>
    </lineage>
</organism>
<evidence type="ECO:0000313" key="1">
    <source>
        <dbReference type="Ensembl" id="ENSCINP00000032721.1"/>
    </source>
</evidence>
<dbReference type="Ensembl" id="ENSCINT00000031130.1">
    <property type="protein sequence ID" value="ENSCINP00000032721.1"/>
    <property type="gene ID" value="ENSCING00000020972.1"/>
</dbReference>
<reference evidence="2" key="1">
    <citation type="journal article" date="2002" name="Science">
        <title>The draft genome of Ciona intestinalis: insights into chordate and vertebrate origins.</title>
        <authorList>
            <person name="Dehal P."/>
            <person name="Satou Y."/>
            <person name="Campbell R.K."/>
            <person name="Chapman J."/>
            <person name="Degnan B."/>
            <person name="De Tomaso A."/>
            <person name="Davidson B."/>
            <person name="Di Gregorio A."/>
            <person name="Gelpke M."/>
            <person name="Goodstein D.M."/>
            <person name="Harafuji N."/>
            <person name="Hastings K.E."/>
            <person name="Ho I."/>
            <person name="Hotta K."/>
            <person name="Huang W."/>
            <person name="Kawashima T."/>
            <person name="Lemaire P."/>
            <person name="Martinez D."/>
            <person name="Meinertzhagen I.A."/>
            <person name="Necula S."/>
            <person name="Nonaka M."/>
            <person name="Putnam N."/>
            <person name="Rash S."/>
            <person name="Saiga H."/>
            <person name="Satake M."/>
            <person name="Terry A."/>
            <person name="Yamada L."/>
            <person name="Wang H.G."/>
            <person name="Awazu S."/>
            <person name="Azumi K."/>
            <person name="Boore J."/>
            <person name="Branno M."/>
            <person name="Chin-Bow S."/>
            <person name="DeSantis R."/>
            <person name="Doyle S."/>
            <person name="Francino P."/>
            <person name="Keys D.N."/>
            <person name="Haga S."/>
            <person name="Hayashi H."/>
            <person name="Hino K."/>
            <person name="Imai K.S."/>
            <person name="Inaba K."/>
            <person name="Kano S."/>
            <person name="Kobayashi K."/>
            <person name="Kobayashi M."/>
            <person name="Lee B.I."/>
            <person name="Makabe K.W."/>
            <person name="Manohar C."/>
            <person name="Matassi G."/>
            <person name="Medina M."/>
            <person name="Mochizuki Y."/>
            <person name="Mount S."/>
            <person name="Morishita T."/>
            <person name="Miura S."/>
            <person name="Nakayama A."/>
            <person name="Nishizaka S."/>
            <person name="Nomoto H."/>
            <person name="Ohta F."/>
            <person name="Oishi K."/>
            <person name="Rigoutsos I."/>
            <person name="Sano M."/>
            <person name="Sasaki A."/>
            <person name="Sasakura Y."/>
            <person name="Shoguchi E."/>
            <person name="Shin-i T."/>
            <person name="Spagnuolo A."/>
            <person name="Stainier D."/>
            <person name="Suzuki M.M."/>
            <person name="Tassy O."/>
            <person name="Takatori N."/>
            <person name="Tokuoka M."/>
            <person name="Yagi K."/>
            <person name="Yoshizaki F."/>
            <person name="Wada S."/>
            <person name="Zhang C."/>
            <person name="Hyatt P.D."/>
            <person name="Larimer F."/>
            <person name="Detter C."/>
            <person name="Doggett N."/>
            <person name="Glavina T."/>
            <person name="Hawkins T."/>
            <person name="Richardson P."/>
            <person name="Lucas S."/>
            <person name="Kohara Y."/>
            <person name="Levine M."/>
            <person name="Satoh N."/>
            <person name="Rokhsar D.S."/>
        </authorList>
    </citation>
    <scope>NUCLEOTIDE SEQUENCE [LARGE SCALE GENOMIC DNA]</scope>
</reference>
<dbReference type="HOGENOM" id="CLU_3031646_0_0_1"/>
<dbReference type="InParanoid" id="H2XST7"/>
<evidence type="ECO:0000313" key="2">
    <source>
        <dbReference type="Proteomes" id="UP000008144"/>
    </source>
</evidence>
<proteinExistence type="predicted"/>
<dbReference type="Proteomes" id="UP000008144">
    <property type="component" value="Unassembled WGS sequence"/>
</dbReference>
<accession>H2XST7</accession>